<dbReference type="Pfam" id="PF01527">
    <property type="entry name" value="HTH_Tnp_1"/>
    <property type="match status" value="1"/>
</dbReference>
<name>A0A4R3PPZ7_RHISU</name>
<dbReference type="PANTHER" id="PTHR37936">
    <property type="entry name" value="TRANSPOSASE INSC FOR INSERTION ELEMENT IS2A-RELATED"/>
    <property type="match status" value="1"/>
</dbReference>
<sequence>MADGEGFVGRCEVVEPRRGNRRWPNDLKARIVAESLQPGTRVVDVARRHDLLAHQLSDWRRQARQGLLALPAELMAGVPCEDSGAFVPAFVPLAITTEPKEAADASPIPEPVEITSGIMTVEIGADLLVRVPGDVPVDRVAALVRAMRGTA</sequence>
<gene>
    <name evidence="2" type="ORF">EV132_1572</name>
    <name evidence="3" type="ORF">N2599_35235</name>
    <name evidence="4" type="ORF">N2599_37245</name>
</gene>
<evidence type="ECO:0000313" key="6">
    <source>
        <dbReference type="Proteomes" id="UP001060123"/>
    </source>
</evidence>
<evidence type="ECO:0000313" key="4">
    <source>
        <dbReference type="EMBL" id="UWU19483.1"/>
    </source>
</evidence>
<dbReference type="AlphaFoldDB" id="A0A4R3PPZ7"/>
<dbReference type="RefSeq" id="WP_087005347.1">
    <property type="nucleotide sequence ID" value="NZ_CP104145.1"/>
</dbReference>
<dbReference type="InterPro" id="IPR010921">
    <property type="entry name" value="Trp_repressor/repl_initiator"/>
</dbReference>
<dbReference type="InterPro" id="IPR002514">
    <property type="entry name" value="Transposase_8"/>
</dbReference>
<dbReference type="InterPro" id="IPR036388">
    <property type="entry name" value="WH-like_DNA-bd_sf"/>
</dbReference>
<dbReference type="EMBL" id="CP104145">
    <property type="protein sequence ID" value="UWU19087.1"/>
    <property type="molecule type" value="Genomic_DNA"/>
</dbReference>
<geneLocation type="plasmid" evidence="4 6">
    <name>pWSM1592_3</name>
</geneLocation>
<dbReference type="OrthoDB" id="9800877at2"/>
<dbReference type="Proteomes" id="UP000294576">
    <property type="component" value="Unassembled WGS sequence"/>
</dbReference>
<dbReference type="EMBL" id="SMBH01000057">
    <property type="protein sequence ID" value="TCU02610.1"/>
    <property type="molecule type" value="Genomic_DNA"/>
</dbReference>
<keyword evidence="3" id="KW-0614">Plasmid</keyword>
<evidence type="ECO:0000256" key="1">
    <source>
        <dbReference type="ARBA" id="ARBA00009964"/>
    </source>
</evidence>
<dbReference type="SUPFAM" id="SSF48295">
    <property type="entry name" value="TrpR-like"/>
    <property type="match status" value="1"/>
</dbReference>
<protein>
    <submittedName>
        <fullName evidence="2">Transposase</fullName>
    </submittedName>
</protein>
<dbReference type="GO" id="GO:0006313">
    <property type="term" value="P:DNA transposition"/>
    <property type="evidence" value="ECO:0007669"/>
    <property type="project" value="InterPro"/>
</dbReference>
<dbReference type="EMBL" id="CP104146">
    <property type="protein sequence ID" value="UWU19483.1"/>
    <property type="molecule type" value="Genomic_DNA"/>
</dbReference>
<evidence type="ECO:0000313" key="3">
    <source>
        <dbReference type="EMBL" id="UWU19087.1"/>
    </source>
</evidence>
<dbReference type="Proteomes" id="UP001060123">
    <property type="component" value="Plasmid pWSM1592_3"/>
</dbReference>
<accession>A0A4R3PPZ7</accession>
<evidence type="ECO:0000313" key="5">
    <source>
        <dbReference type="Proteomes" id="UP000294576"/>
    </source>
</evidence>
<reference evidence="3" key="2">
    <citation type="submission" date="2022-09" db="EMBL/GenBank/DDBJ databases">
        <title>Australian commercial rhizobial inoculants.</title>
        <authorList>
            <person name="Kohlmeier M.G."/>
            <person name="O'Hara G.W."/>
            <person name="Colombi E."/>
            <person name="Ramsay J.P."/>
            <person name="Terpolilli J."/>
        </authorList>
    </citation>
    <scope>NUCLEOTIDE SEQUENCE</scope>
    <source>
        <strain evidence="3">WSM1592</strain>
        <plasmid evidence="3">pWSM1592_2</plasmid>
        <plasmid evidence="4">pWSM1592_3</plasmid>
    </source>
</reference>
<dbReference type="Proteomes" id="UP001060123">
    <property type="component" value="Plasmid pWSM1592_2"/>
</dbReference>
<dbReference type="GO" id="GO:0004803">
    <property type="term" value="F:transposase activity"/>
    <property type="evidence" value="ECO:0007669"/>
    <property type="project" value="InterPro"/>
</dbReference>
<dbReference type="GO" id="GO:0043565">
    <property type="term" value="F:sequence-specific DNA binding"/>
    <property type="evidence" value="ECO:0007669"/>
    <property type="project" value="InterPro"/>
</dbReference>
<dbReference type="Gene3D" id="1.10.10.10">
    <property type="entry name" value="Winged helix-like DNA-binding domain superfamily/Winged helix DNA-binding domain"/>
    <property type="match status" value="1"/>
</dbReference>
<comment type="similarity">
    <text evidence="1">Belongs to the transposase 8 family.</text>
</comment>
<organism evidence="2 5">
    <name type="scientific">Rhizobium sullae</name>
    <name type="common">Rhizobium hedysari</name>
    <dbReference type="NCBI Taxonomy" id="50338"/>
    <lineage>
        <taxon>Bacteria</taxon>
        <taxon>Pseudomonadati</taxon>
        <taxon>Pseudomonadota</taxon>
        <taxon>Alphaproteobacteria</taxon>
        <taxon>Hyphomicrobiales</taxon>
        <taxon>Rhizobiaceae</taxon>
        <taxon>Rhizobium/Agrobacterium group</taxon>
        <taxon>Rhizobium</taxon>
    </lineage>
</organism>
<geneLocation type="plasmid" evidence="3 6">
    <name>pWSM1592_2</name>
</geneLocation>
<proteinExistence type="inferred from homology"/>
<dbReference type="NCBIfam" id="NF047595">
    <property type="entry name" value="IS66_ISRel24_TnpA"/>
    <property type="match status" value="1"/>
</dbReference>
<reference evidence="2 5" key="1">
    <citation type="submission" date="2019-03" db="EMBL/GenBank/DDBJ databases">
        <title>Genomic Encyclopedia of Type Strains, Phase IV (KMG-V): Genome sequencing to study the core and pangenomes of soil and plant-associated prokaryotes.</title>
        <authorList>
            <person name="Whitman W."/>
        </authorList>
    </citation>
    <scope>NUCLEOTIDE SEQUENCE [LARGE SCALE GENOMIC DNA]</scope>
    <source>
        <strain evidence="2 5">Hc14</strain>
    </source>
</reference>
<keyword evidence="6" id="KW-1185">Reference proteome</keyword>
<dbReference type="PANTHER" id="PTHR37936:SF3">
    <property type="entry name" value="TRANSPOSASE INSC FOR INSERTION ELEMENT IS2A-RELATED"/>
    <property type="match status" value="1"/>
</dbReference>
<evidence type="ECO:0000313" key="2">
    <source>
        <dbReference type="EMBL" id="TCU02610.1"/>
    </source>
</evidence>